<sequence length="59" mass="6892">MALIFMCFRILDRAKDRQLIPFQLAKYTEEETGNFCDEYKLGQGGFDPVYQLASLLRQV</sequence>
<accession>A0A835JZZ8</accession>
<proteinExistence type="predicted"/>
<evidence type="ECO:0000313" key="1">
    <source>
        <dbReference type="EMBL" id="KAF9679089.1"/>
    </source>
</evidence>
<reference evidence="1 2" key="1">
    <citation type="submission" date="2020-10" db="EMBL/GenBank/DDBJ databases">
        <title>Plant Genome Project.</title>
        <authorList>
            <person name="Zhang R.-G."/>
        </authorList>
    </citation>
    <scope>NUCLEOTIDE SEQUENCE [LARGE SCALE GENOMIC DNA]</scope>
    <source>
        <strain evidence="1">FAFU-HL-1</strain>
        <tissue evidence="1">Leaf</tissue>
    </source>
</reference>
<dbReference type="AlphaFoldDB" id="A0A835JZZ8"/>
<keyword evidence="2" id="KW-1185">Reference proteome</keyword>
<comment type="caution">
    <text evidence="1">The sequence shown here is derived from an EMBL/GenBank/DDBJ whole genome shotgun (WGS) entry which is preliminary data.</text>
</comment>
<dbReference type="Proteomes" id="UP000657918">
    <property type="component" value="Unassembled WGS sequence"/>
</dbReference>
<gene>
    <name evidence="1" type="ORF">SADUNF_Sadunf07G0103800</name>
</gene>
<organism evidence="1 2">
    <name type="scientific">Salix dunnii</name>
    <dbReference type="NCBI Taxonomy" id="1413687"/>
    <lineage>
        <taxon>Eukaryota</taxon>
        <taxon>Viridiplantae</taxon>
        <taxon>Streptophyta</taxon>
        <taxon>Embryophyta</taxon>
        <taxon>Tracheophyta</taxon>
        <taxon>Spermatophyta</taxon>
        <taxon>Magnoliopsida</taxon>
        <taxon>eudicotyledons</taxon>
        <taxon>Gunneridae</taxon>
        <taxon>Pentapetalae</taxon>
        <taxon>rosids</taxon>
        <taxon>fabids</taxon>
        <taxon>Malpighiales</taxon>
        <taxon>Salicaceae</taxon>
        <taxon>Saliceae</taxon>
        <taxon>Salix</taxon>
    </lineage>
</organism>
<dbReference type="EMBL" id="JADGMS010000007">
    <property type="protein sequence ID" value="KAF9679089.1"/>
    <property type="molecule type" value="Genomic_DNA"/>
</dbReference>
<name>A0A835JZZ8_9ROSI</name>
<protein>
    <submittedName>
        <fullName evidence="1">Uncharacterized protein</fullName>
    </submittedName>
</protein>
<evidence type="ECO:0000313" key="2">
    <source>
        <dbReference type="Proteomes" id="UP000657918"/>
    </source>
</evidence>